<keyword evidence="1" id="KW-1133">Transmembrane helix</keyword>
<dbReference type="OrthoDB" id="6119856at2"/>
<sequence>MTYSSAEIWFIIAVLGIGTFLIRFSFLGLIGNRPMPPFVLRLLRFTPVAVLPGMVAPLVLWPAATGGQPDLIRILAALATVGVGLWTRNVLWAIFAGVAMLYGGMGLTGLLAGLH</sequence>
<proteinExistence type="predicted"/>
<gene>
    <name evidence="2" type="ORF">CLV80_11574</name>
</gene>
<name>A0A2T0VU87_9RHOB</name>
<keyword evidence="3" id="KW-1185">Reference proteome</keyword>
<comment type="caution">
    <text evidence="2">The sequence shown here is derived from an EMBL/GenBank/DDBJ whole genome shotgun (WGS) entry which is preliminary data.</text>
</comment>
<keyword evidence="1" id="KW-0812">Transmembrane</keyword>
<evidence type="ECO:0000313" key="3">
    <source>
        <dbReference type="Proteomes" id="UP000238007"/>
    </source>
</evidence>
<feature type="transmembrane region" description="Helical" evidence="1">
    <location>
        <begin position="90"/>
        <end position="114"/>
    </location>
</feature>
<dbReference type="Proteomes" id="UP000238007">
    <property type="component" value="Unassembled WGS sequence"/>
</dbReference>
<dbReference type="AlphaFoldDB" id="A0A2T0VU87"/>
<dbReference type="InterPro" id="IPR008407">
    <property type="entry name" value="Brnchd-chn_aa_trnsp_AzlD"/>
</dbReference>
<keyword evidence="1" id="KW-0472">Membrane</keyword>
<dbReference type="Pfam" id="PF05437">
    <property type="entry name" value="AzlD"/>
    <property type="match status" value="1"/>
</dbReference>
<evidence type="ECO:0000313" key="2">
    <source>
        <dbReference type="EMBL" id="PRY74833.1"/>
    </source>
</evidence>
<protein>
    <submittedName>
        <fullName evidence="2">Branched-subunit amino acid transport protein</fullName>
    </submittedName>
</protein>
<organism evidence="2 3">
    <name type="scientific">Yoonia maritima</name>
    <dbReference type="NCBI Taxonomy" id="1435347"/>
    <lineage>
        <taxon>Bacteria</taxon>
        <taxon>Pseudomonadati</taxon>
        <taxon>Pseudomonadota</taxon>
        <taxon>Alphaproteobacteria</taxon>
        <taxon>Rhodobacterales</taxon>
        <taxon>Paracoccaceae</taxon>
        <taxon>Yoonia</taxon>
    </lineage>
</organism>
<reference evidence="2 3" key="1">
    <citation type="submission" date="2018-03" db="EMBL/GenBank/DDBJ databases">
        <title>Genomic Encyclopedia of Archaeal and Bacterial Type Strains, Phase II (KMG-II): from individual species to whole genera.</title>
        <authorList>
            <person name="Goeker M."/>
        </authorList>
    </citation>
    <scope>NUCLEOTIDE SEQUENCE [LARGE SCALE GENOMIC DNA]</scope>
    <source>
        <strain evidence="2 3">DSM 101533</strain>
    </source>
</reference>
<dbReference type="RefSeq" id="WP_106359169.1">
    <property type="nucleotide sequence ID" value="NZ_PVTP01000015.1"/>
</dbReference>
<evidence type="ECO:0000256" key="1">
    <source>
        <dbReference type="SAM" id="Phobius"/>
    </source>
</evidence>
<accession>A0A2T0VU87</accession>
<dbReference type="EMBL" id="PVTP01000015">
    <property type="protein sequence ID" value="PRY74833.1"/>
    <property type="molecule type" value="Genomic_DNA"/>
</dbReference>
<feature type="transmembrane region" description="Helical" evidence="1">
    <location>
        <begin position="42"/>
        <end position="61"/>
    </location>
</feature>
<feature type="transmembrane region" description="Helical" evidence="1">
    <location>
        <begin position="6"/>
        <end position="30"/>
    </location>
</feature>